<keyword evidence="3" id="KW-1185">Reference proteome</keyword>
<reference evidence="2 3" key="1">
    <citation type="submission" date="2016-06" db="EMBL/GenBank/DDBJ databases">
        <authorList>
            <person name="Kjaerup R.B."/>
            <person name="Dalgaard T.S."/>
            <person name="Juul-Madsen H.R."/>
        </authorList>
    </citation>
    <scope>NUCLEOTIDE SEQUENCE [LARGE SCALE GENOMIC DNA]</scope>
    <source>
        <strain evidence="2 3">DSM 45577</strain>
    </source>
</reference>
<feature type="compositionally biased region" description="Low complexity" evidence="1">
    <location>
        <begin position="137"/>
        <end position="181"/>
    </location>
</feature>
<accession>A0A1C6U1S6</accession>
<feature type="compositionally biased region" description="Gly residues" evidence="1">
    <location>
        <begin position="56"/>
        <end position="68"/>
    </location>
</feature>
<feature type="compositionally biased region" description="Basic and acidic residues" evidence="1">
    <location>
        <begin position="182"/>
        <end position="191"/>
    </location>
</feature>
<gene>
    <name evidence="2" type="ORF">GA0070617_0734</name>
</gene>
<evidence type="ECO:0000256" key="1">
    <source>
        <dbReference type="SAM" id="MobiDB-lite"/>
    </source>
</evidence>
<name>A0A1C6U1S6_9ACTN</name>
<protein>
    <submittedName>
        <fullName evidence="2">Uncharacterized protein</fullName>
    </submittedName>
</protein>
<evidence type="ECO:0000313" key="2">
    <source>
        <dbReference type="EMBL" id="SCL47964.1"/>
    </source>
</evidence>
<dbReference type="STRING" id="683228.GA0070617_0734"/>
<dbReference type="AlphaFoldDB" id="A0A1C6U1S6"/>
<sequence length="229" mass="22467">MAIDTQLVVLLQHSSDGDRWTTVAHGVALDDRHLLLRASAADLLTAAGQLRLRSAGGPGDDPAGGPGDGAPAPLAADEVSLLARAAAGRPDLVMVTPTHGYAPAASAAHGTTTEEVRQVIALLDRDDHPLWPPTAPDGPAVADGPAAGGAVADAPAAAGGAMADGPAAAGGAVADAPAAAGGERRPGRADGDGPQLAAPARVPGGDEPPETPLSWTCRLFGIGCPDSDQ</sequence>
<evidence type="ECO:0000313" key="3">
    <source>
        <dbReference type="Proteomes" id="UP000198937"/>
    </source>
</evidence>
<proteinExistence type="predicted"/>
<feature type="region of interest" description="Disordered" evidence="1">
    <location>
        <begin position="127"/>
        <end position="214"/>
    </location>
</feature>
<organism evidence="2 3">
    <name type="scientific">Micromonospora yangpuensis</name>
    <dbReference type="NCBI Taxonomy" id="683228"/>
    <lineage>
        <taxon>Bacteria</taxon>
        <taxon>Bacillati</taxon>
        <taxon>Actinomycetota</taxon>
        <taxon>Actinomycetes</taxon>
        <taxon>Micromonosporales</taxon>
        <taxon>Micromonosporaceae</taxon>
        <taxon>Micromonospora</taxon>
    </lineage>
</organism>
<dbReference type="Proteomes" id="UP000198937">
    <property type="component" value="Unassembled WGS sequence"/>
</dbReference>
<dbReference type="RefSeq" id="WP_091433899.1">
    <property type="nucleotide sequence ID" value="NZ_BMMJ01000006.1"/>
</dbReference>
<dbReference type="EMBL" id="FMIA01000002">
    <property type="protein sequence ID" value="SCL47964.1"/>
    <property type="molecule type" value="Genomic_DNA"/>
</dbReference>
<feature type="region of interest" description="Disordered" evidence="1">
    <location>
        <begin position="53"/>
        <end position="73"/>
    </location>
</feature>